<accession>A0A0W0FAM9</accession>
<name>A0A0W0FAM9_MONRR</name>
<organism evidence="2 3">
    <name type="scientific">Moniliophthora roreri</name>
    <name type="common">Frosty pod rot fungus</name>
    <name type="synonym">Monilia roreri</name>
    <dbReference type="NCBI Taxonomy" id="221103"/>
    <lineage>
        <taxon>Eukaryota</taxon>
        <taxon>Fungi</taxon>
        <taxon>Dikarya</taxon>
        <taxon>Basidiomycota</taxon>
        <taxon>Agaricomycotina</taxon>
        <taxon>Agaricomycetes</taxon>
        <taxon>Agaricomycetidae</taxon>
        <taxon>Agaricales</taxon>
        <taxon>Marasmiineae</taxon>
        <taxon>Marasmiaceae</taxon>
        <taxon>Moniliophthora</taxon>
    </lineage>
</organism>
<dbReference type="SUPFAM" id="SSF81383">
    <property type="entry name" value="F-box domain"/>
    <property type="match status" value="1"/>
</dbReference>
<evidence type="ECO:0000259" key="1">
    <source>
        <dbReference type="PROSITE" id="PS50181"/>
    </source>
</evidence>
<dbReference type="InterPro" id="IPR001810">
    <property type="entry name" value="F-box_dom"/>
</dbReference>
<reference evidence="2 3" key="1">
    <citation type="submission" date="2015-12" db="EMBL/GenBank/DDBJ databases">
        <title>Draft genome sequence of Moniliophthora roreri, the causal agent of frosty pod rot of cacao.</title>
        <authorList>
            <person name="Aime M.C."/>
            <person name="Diaz-Valderrama J.R."/>
            <person name="Kijpornyongpan T."/>
            <person name="Phillips-Mora W."/>
        </authorList>
    </citation>
    <scope>NUCLEOTIDE SEQUENCE [LARGE SCALE GENOMIC DNA]</scope>
    <source>
        <strain evidence="2 3">MCA 2952</strain>
    </source>
</reference>
<evidence type="ECO:0000313" key="2">
    <source>
        <dbReference type="EMBL" id="KTB33358.1"/>
    </source>
</evidence>
<dbReference type="eggNOG" id="ENOG502RP4Z">
    <property type="taxonomic scope" value="Eukaryota"/>
</dbReference>
<dbReference type="Proteomes" id="UP000054988">
    <property type="component" value="Unassembled WGS sequence"/>
</dbReference>
<dbReference type="PROSITE" id="PS50181">
    <property type="entry name" value="FBOX"/>
    <property type="match status" value="1"/>
</dbReference>
<dbReference type="AlphaFoldDB" id="A0A0W0FAM9"/>
<comment type="caution">
    <text evidence="2">The sequence shown here is derived from an EMBL/GenBank/DDBJ whole genome shotgun (WGS) entry which is preliminary data.</text>
</comment>
<dbReference type="Gene3D" id="1.20.1280.50">
    <property type="match status" value="1"/>
</dbReference>
<dbReference type="Pfam" id="PF12937">
    <property type="entry name" value="F-box-like"/>
    <property type="match status" value="1"/>
</dbReference>
<feature type="domain" description="F-box" evidence="1">
    <location>
        <begin position="11"/>
        <end position="60"/>
    </location>
</feature>
<sequence>MQTLLDSITTVPLLHRIPPELSARILSFCEARDLARFSQTCALARELVYGTEDQYIWREVFLNTYDDPRQALRICATDDESSSAVCVNWKSELQKRTQAQLAALRTDDPAEIANERKHTLETFLTVILEALPARNPTPFEPQPQPSLNVMWLDRVLRESRILDASYLRNEARLCARLRSYVGLTHDDGELDEDKEIPLGERRTKSRSYVYDLRNYHMENNWGPFMVDGSVNWEHIEHLINVVLMNLRELPGMWMKKPPLGLQVTRAFTAPALRGGEDWAGVEGTWRRYVCFMDYRDLFAFNFSNVASGPRSPTFFDDPRFREATRLIEVKLSLVPRDKLRHLRPHPEPKTHNALYPTLYFAGISRGVTGNESNVEGNVRIGLDGTVRWQFLDIIQATLYDGATQWTSQGAQIGGIGCASGVVGNWTTSLHDQGDPVGPFWLFKCEEHNAPNLADFT</sequence>
<dbReference type="InterPro" id="IPR036047">
    <property type="entry name" value="F-box-like_dom_sf"/>
</dbReference>
<proteinExistence type="predicted"/>
<evidence type="ECO:0000313" key="3">
    <source>
        <dbReference type="Proteomes" id="UP000054988"/>
    </source>
</evidence>
<gene>
    <name evidence="2" type="ORF">WG66_13976</name>
</gene>
<dbReference type="EMBL" id="LATX01002176">
    <property type="protein sequence ID" value="KTB33358.1"/>
    <property type="molecule type" value="Genomic_DNA"/>
</dbReference>
<protein>
    <recommendedName>
        <fullName evidence="1">F-box domain-containing protein</fullName>
    </recommendedName>
</protein>